<organism evidence="2">
    <name type="scientific">uncultured Bacillota bacterium</name>
    <dbReference type="NCBI Taxonomy" id="344338"/>
    <lineage>
        <taxon>Bacteria</taxon>
        <taxon>Bacillati</taxon>
        <taxon>Bacillota</taxon>
        <taxon>environmental samples</taxon>
    </lineage>
</organism>
<dbReference type="EMBL" id="MN577573">
    <property type="protein sequence ID" value="QGT51266.1"/>
    <property type="molecule type" value="Genomic_DNA"/>
</dbReference>
<reference evidence="2" key="1">
    <citation type="journal article" date="2020" name="J. ISSAAS">
        <title>Lactobacilli and other gastrointestinal microbiota of Peromyscus leucopus, reservoir host for agents of Lyme disease and other zoonoses in North America.</title>
        <authorList>
            <person name="Milovic A."/>
            <person name="Bassam K."/>
            <person name="Shao H."/>
            <person name="Chatzistamou I."/>
            <person name="Tufts D.M."/>
            <person name="Diuk-Wasser M."/>
            <person name="Barbour A.G."/>
        </authorList>
    </citation>
    <scope>NUCLEOTIDE SEQUENCE</scope>
    <source>
        <strain evidence="2">LL40</strain>
    </source>
</reference>
<keyword evidence="1" id="KW-0812">Transmembrane</keyword>
<evidence type="ECO:0000313" key="2">
    <source>
        <dbReference type="EMBL" id="QGT51266.1"/>
    </source>
</evidence>
<keyword evidence="1" id="KW-0472">Membrane</keyword>
<feature type="transmembrane region" description="Helical" evidence="1">
    <location>
        <begin position="12"/>
        <end position="34"/>
    </location>
</feature>
<keyword evidence="1" id="KW-1133">Transmembrane helix</keyword>
<evidence type="ECO:0000256" key="1">
    <source>
        <dbReference type="SAM" id="Phobius"/>
    </source>
</evidence>
<proteinExistence type="predicted"/>
<name>A0A650ENW9_9FIRM</name>
<sequence length="449" mass="52196">MYKTIQRLLRRKYLSFITVAVITFAVIGEMYHFFVLSTAKSMVISLNYPGAEEGLNPDGSRFNISELTCDEILDNAKANLKMKKQTNDSIRSHMYITTKFSRTEMDSVLDDIKSDSHASYVPTSFYLSYSQKNKLAKNESYEFLESLAKSYEDYFNKNHAENNSILHFDKNSYDFSDYDYTEIYRILYDRADRMASLLNLHRSENRAFRSDDNINFATMKDELDNFRDVKLEKFNAYVVQNRVSKNRGANVDKLKYLMDKSGILYNKKHQASDIAKSALEKYDPKITAVAFIPAFDNTRSFYMSRTKTGIDDIAKNSYEDGMDASRISKKLDSYNNNYQKLSQAPDSTAEQIKYADEYLASVIKDFTELSEKIVKLDDEYLGYKTESYFNYQINKKSGPVDLMIIIKFILLGLFLSLIIIVYMEFFYALISRKTATLKQALLIMTKYRK</sequence>
<gene>
    <name evidence="2" type="ORF">Firmicute1046_3420</name>
</gene>
<dbReference type="AlphaFoldDB" id="A0A650ENW9"/>
<accession>A0A650ENW9</accession>
<feature type="transmembrane region" description="Helical" evidence="1">
    <location>
        <begin position="402"/>
        <end position="430"/>
    </location>
</feature>
<protein>
    <submittedName>
        <fullName evidence="2">Uncharacterized protein</fullName>
    </submittedName>
</protein>